<dbReference type="RefSeq" id="WP_183266691.1">
    <property type="nucleotide sequence ID" value="NZ_JACHFJ010000008.1"/>
</dbReference>
<evidence type="ECO:0000313" key="5">
    <source>
        <dbReference type="Proteomes" id="UP000553706"/>
    </source>
</evidence>
<keyword evidence="2 4" id="KW-0378">Hydrolase</keyword>
<proteinExistence type="inferred from homology"/>
<dbReference type="CDD" id="cd07576">
    <property type="entry name" value="R-amidase_like"/>
    <property type="match status" value="1"/>
</dbReference>
<evidence type="ECO:0000259" key="3">
    <source>
        <dbReference type="PROSITE" id="PS50263"/>
    </source>
</evidence>
<dbReference type="SUPFAM" id="SSF56317">
    <property type="entry name" value="Carbon-nitrogen hydrolase"/>
    <property type="match status" value="1"/>
</dbReference>
<dbReference type="InterPro" id="IPR044083">
    <property type="entry name" value="RamA-like"/>
</dbReference>
<organism evidence="4 5">
    <name type="scientific">Acidocella aromatica</name>
    <dbReference type="NCBI Taxonomy" id="1303579"/>
    <lineage>
        <taxon>Bacteria</taxon>
        <taxon>Pseudomonadati</taxon>
        <taxon>Pseudomonadota</taxon>
        <taxon>Alphaproteobacteria</taxon>
        <taxon>Acetobacterales</taxon>
        <taxon>Acidocellaceae</taxon>
        <taxon>Acidocella</taxon>
    </lineage>
</organism>
<evidence type="ECO:0000313" key="4">
    <source>
        <dbReference type="EMBL" id="MBB5373679.1"/>
    </source>
</evidence>
<reference evidence="4 5" key="1">
    <citation type="submission" date="2020-08" db="EMBL/GenBank/DDBJ databases">
        <title>Genomic Encyclopedia of Type Strains, Phase IV (KMG-IV): sequencing the most valuable type-strain genomes for metagenomic binning, comparative biology and taxonomic classification.</title>
        <authorList>
            <person name="Goeker M."/>
        </authorList>
    </citation>
    <scope>NUCLEOTIDE SEQUENCE [LARGE SCALE GENOMIC DNA]</scope>
    <source>
        <strain evidence="4 5">DSM 27026</strain>
    </source>
</reference>
<dbReference type="PROSITE" id="PS01227">
    <property type="entry name" value="UPF0012"/>
    <property type="match status" value="1"/>
</dbReference>
<dbReference type="InterPro" id="IPR050345">
    <property type="entry name" value="Aliph_Amidase/BUP"/>
</dbReference>
<dbReference type="InterPro" id="IPR036526">
    <property type="entry name" value="C-N_Hydrolase_sf"/>
</dbReference>
<dbReference type="InterPro" id="IPR001110">
    <property type="entry name" value="UPF0012_CS"/>
</dbReference>
<evidence type="ECO:0000256" key="1">
    <source>
        <dbReference type="ARBA" id="ARBA00010613"/>
    </source>
</evidence>
<dbReference type="PANTHER" id="PTHR43674">
    <property type="entry name" value="NITRILASE C965.09-RELATED"/>
    <property type="match status" value="1"/>
</dbReference>
<dbReference type="PROSITE" id="PS50263">
    <property type="entry name" value="CN_HYDROLASE"/>
    <property type="match status" value="1"/>
</dbReference>
<dbReference type="Gene3D" id="3.60.110.10">
    <property type="entry name" value="Carbon-nitrogen hydrolase"/>
    <property type="match status" value="1"/>
</dbReference>
<dbReference type="AlphaFoldDB" id="A0A840VND5"/>
<name>A0A840VND5_9PROT</name>
<protein>
    <submittedName>
        <fullName evidence="4">Putative amidohydrolase</fullName>
    </submittedName>
</protein>
<dbReference type="GO" id="GO:0033388">
    <property type="term" value="P:putrescine biosynthetic process from arginine"/>
    <property type="evidence" value="ECO:0007669"/>
    <property type="project" value="TreeGrafter"/>
</dbReference>
<dbReference type="PANTHER" id="PTHR43674:SF2">
    <property type="entry name" value="BETA-UREIDOPROPIONASE"/>
    <property type="match status" value="1"/>
</dbReference>
<feature type="domain" description="CN hydrolase" evidence="3">
    <location>
        <begin position="1"/>
        <end position="236"/>
    </location>
</feature>
<dbReference type="EMBL" id="JACHFJ010000008">
    <property type="protein sequence ID" value="MBB5373679.1"/>
    <property type="molecule type" value="Genomic_DNA"/>
</dbReference>
<sequence length="264" mass="28340">MKIALYQGPGLINNVPASFTLLDAKAQQAKAQGADLLILPEMFLSGYNIGAEAAKAQAVTAEGLAPAREIAKAHNIALAFGYPEKLGEDVANSAVLIGPDDAILLNYRKSHLFGDLDRAMFKAVGTEFPVAELNGLKFGLLICYDIEFPEPARRLALAGVDVLLIPTAQMQPYEQVARHVLPARAYENQVYTAYANHSGEENGLGYIGLSSICGPNGAILAFAGRDEEMLFAEIDPAHLAAVRAADPFFKDRRPELYGALAQPK</sequence>
<dbReference type="GO" id="GO:0050126">
    <property type="term" value="F:N-carbamoylputrescine amidase activity"/>
    <property type="evidence" value="ECO:0007669"/>
    <property type="project" value="TreeGrafter"/>
</dbReference>
<dbReference type="Proteomes" id="UP000553706">
    <property type="component" value="Unassembled WGS sequence"/>
</dbReference>
<accession>A0A840VND5</accession>
<dbReference type="InterPro" id="IPR003010">
    <property type="entry name" value="C-N_Hydrolase"/>
</dbReference>
<dbReference type="Pfam" id="PF00795">
    <property type="entry name" value="CN_hydrolase"/>
    <property type="match status" value="1"/>
</dbReference>
<comment type="caution">
    <text evidence="4">The sequence shown here is derived from an EMBL/GenBank/DDBJ whole genome shotgun (WGS) entry which is preliminary data.</text>
</comment>
<evidence type="ECO:0000256" key="2">
    <source>
        <dbReference type="ARBA" id="ARBA00022801"/>
    </source>
</evidence>
<comment type="similarity">
    <text evidence="1">Belongs to the carbon-nitrogen hydrolase superfamily. NIT1/NIT2 family.</text>
</comment>
<gene>
    <name evidence="4" type="ORF">HNP71_001943</name>
</gene>
<keyword evidence="5" id="KW-1185">Reference proteome</keyword>